<dbReference type="PANTHER" id="PTHR42194">
    <property type="entry name" value="UPF0276 PROTEIN HI_1600"/>
    <property type="match status" value="1"/>
</dbReference>
<protein>
    <submittedName>
        <fullName evidence="2">DUF692 domain-containing protein</fullName>
    </submittedName>
</protein>
<accession>A0A3N4E087</accession>
<reference evidence="1 3" key="1">
    <citation type="submission" date="2018-11" db="EMBL/GenBank/DDBJ databases">
        <title>Shewanella sp. M2.</title>
        <authorList>
            <person name="Hwang Y.J."/>
            <person name="Hwang C.Y."/>
        </authorList>
    </citation>
    <scope>NUCLEOTIDE SEQUENCE [LARGE SCALE GENOMIC DNA]</scope>
    <source>
        <strain evidence="1 3">M2</strain>
    </source>
</reference>
<keyword evidence="3" id="KW-1185">Reference proteome</keyword>
<dbReference type="KEGG" id="spsr:EGC80_16305"/>
<reference evidence="4" key="2">
    <citation type="submission" date="2018-11" db="EMBL/GenBank/DDBJ databases">
        <title>Shewanella sp. R106.</title>
        <authorList>
            <person name="Hwang Y.J."/>
            <person name="Hwang C.Y."/>
        </authorList>
    </citation>
    <scope>NUCLEOTIDE SEQUENCE [LARGE SCALE GENOMIC DNA]</scope>
    <source>
        <strain evidence="4">R106</strain>
    </source>
</reference>
<organism evidence="2 4">
    <name type="scientific">Shewanella psychromarinicola</name>
    <dbReference type="NCBI Taxonomy" id="2487742"/>
    <lineage>
        <taxon>Bacteria</taxon>
        <taxon>Pseudomonadati</taxon>
        <taxon>Pseudomonadota</taxon>
        <taxon>Gammaproteobacteria</taxon>
        <taxon>Alteromonadales</taxon>
        <taxon>Shewanellaceae</taxon>
        <taxon>Shewanella</taxon>
    </lineage>
</organism>
<dbReference type="InterPro" id="IPR007801">
    <property type="entry name" value="MbnB/TglH/ChrH"/>
</dbReference>
<sequence>MMQLPKAAGVGLRTPHLDVVISERPVMPWFELLADNWLASGGLDSYVLAQISERYPIALHGVNLSLGSLDPLDFDYLGKIKALISKTGACHYSEHCSFSGVATLRTPDLLPMPYTQEACEHLCNRIQVVEDFLEQTILLENVSGYIECQQSTMTEGEFICQVVQQANCDLLLDVNNLYVNSVNHQFDPISYLQQLPINRIKEIHLAGFERKDGFLLDGHSSPVSNEVWALYKKALALTGPTPTLIEWDNNIPVWSVLMSERNKAQLLLETTPKVHA</sequence>
<dbReference type="AlphaFoldDB" id="A0A3N4E087"/>
<dbReference type="SUPFAM" id="SSF51658">
    <property type="entry name" value="Xylose isomerase-like"/>
    <property type="match status" value="1"/>
</dbReference>
<evidence type="ECO:0000313" key="1">
    <source>
        <dbReference type="EMBL" id="AZG36284.1"/>
    </source>
</evidence>
<dbReference type="Pfam" id="PF05114">
    <property type="entry name" value="MbnB_TglH_ChrH"/>
    <property type="match status" value="1"/>
</dbReference>
<dbReference type="RefSeq" id="WP_124013737.1">
    <property type="nucleotide sequence ID" value="NZ_CP034073.1"/>
</dbReference>
<name>A0A3N4E087_9GAMM</name>
<evidence type="ECO:0000313" key="4">
    <source>
        <dbReference type="Proteomes" id="UP000278855"/>
    </source>
</evidence>
<dbReference type="EMBL" id="CP034073">
    <property type="protein sequence ID" value="AZG36284.1"/>
    <property type="molecule type" value="Genomic_DNA"/>
</dbReference>
<evidence type="ECO:0000313" key="2">
    <source>
        <dbReference type="EMBL" id="RPA27380.1"/>
    </source>
</evidence>
<dbReference type="OrthoDB" id="9763101at2"/>
<dbReference type="NCBIfam" id="NF003818">
    <property type="entry name" value="PRK05409.1"/>
    <property type="match status" value="1"/>
</dbReference>
<proteinExistence type="predicted"/>
<dbReference type="PANTHER" id="PTHR42194:SF1">
    <property type="entry name" value="UPF0276 PROTEIN HI_1600"/>
    <property type="match status" value="1"/>
</dbReference>
<gene>
    <name evidence="2" type="ORF">EGC77_17575</name>
    <name evidence="1" type="ORF">EGC80_16305</name>
</gene>
<dbReference type="Proteomes" id="UP000278855">
    <property type="component" value="Unassembled WGS sequence"/>
</dbReference>
<evidence type="ECO:0000313" key="3">
    <source>
        <dbReference type="Proteomes" id="UP000273778"/>
    </source>
</evidence>
<reference evidence="2" key="3">
    <citation type="submission" date="2018-11" db="EMBL/GenBank/DDBJ databases">
        <authorList>
            <person name="Hwang Y.J."/>
            <person name="Hwang C.Y."/>
        </authorList>
    </citation>
    <scope>NUCLEOTIDE SEQUENCE</scope>
    <source>
        <strain evidence="2">R106</strain>
    </source>
</reference>
<dbReference type="InterPro" id="IPR036237">
    <property type="entry name" value="Xyl_isomerase-like_sf"/>
</dbReference>
<dbReference type="EMBL" id="RKKB01000013">
    <property type="protein sequence ID" value="RPA27380.1"/>
    <property type="molecule type" value="Genomic_DNA"/>
</dbReference>
<dbReference type="Proteomes" id="UP000273778">
    <property type="component" value="Chromosome"/>
</dbReference>
<dbReference type="Gene3D" id="3.20.20.150">
    <property type="entry name" value="Divalent-metal-dependent TIM barrel enzymes"/>
    <property type="match status" value="1"/>
</dbReference>